<dbReference type="Proteomes" id="UP000183471">
    <property type="component" value="Unassembled WGS sequence"/>
</dbReference>
<evidence type="ECO:0000313" key="2">
    <source>
        <dbReference type="Proteomes" id="UP000183471"/>
    </source>
</evidence>
<name>A0ABY0TGM1_9PROT</name>
<gene>
    <name evidence="1" type="ORF">SAMN05216402_2343</name>
</gene>
<sequence>MPLSEFERVRIEKLFKAYCESKVPAHVRNKIQITFKIRGSEVKLFECRPHFDDPATWGEMAVARFKKDEKKNVWFLYCADRNSRWYLFEPYPESRDIARLLAEVQRDQTGIFWG</sequence>
<keyword evidence="2" id="KW-1185">Reference proteome</keyword>
<accession>A0ABY0TGM1</accession>
<evidence type="ECO:0008006" key="3">
    <source>
        <dbReference type="Google" id="ProtNLM"/>
    </source>
</evidence>
<protein>
    <recommendedName>
        <fullName evidence="3">DUF3024 domain-containing protein</fullName>
    </recommendedName>
</protein>
<reference evidence="1 2" key="1">
    <citation type="submission" date="2016-10" db="EMBL/GenBank/DDBJ databases">
        <authorList>
            <person name="Varghese N."/>
            <person name="Submissions S."/>
        </authorList>
    </citation>
    <scope>NUCLEOTIDE SEQUENCE [LARGE SCALE GENOMIC DNA]</scope>
    <source>
        <strain evidence="1 2">Nl1</strain>
    </source>
</reference>
<dbReference type="RefSeq" id="WP_074632673.1">
    <property type="nucleotide sequence ID" value="NZ_FNKY01000001.1"/>
</dbReference>
<proteinExistence type="predicted"/>
<dbReference type="Pfam" id="PF11225">
    <property type="entry name" value="DUF3024"/>
    <property type="match status" value="1"/>
</dbReference>
<dbReference type="EMBL" id="FNKY01000001">
    <property type="protein sequence ID" value="SDQ80163.1"/>
    <property type="molecule type" value="Genomic_DNA"/>
</dbReference>
<organism evidence="1 2">
    <name type="scientific">Nitrosospira multiformis</name>
    <dbReference type="NCBI Taxonomy" id="1231"/>
    <lineage>
        <taxon>Bacteria</taxon>
        <taxon>Pseudomonadati</taxon>
        <taxon>Pseudomonadota</taxon>
        <taxon>Betaproteobacteria</taxon>
        <taxon>Nitrosomonadales</taxon>
        <taxon>Nitrosomonadaceae</taxon>
        <taxon>Nitrosospira</taxon>
    </lineage>
</organism>
<comment type="caution">
    <text evidence="1">The sequence shown here is derived from an EMBL/GenBank/DDBJ whole genome shotgun (WGS) entry which is preliminary data.</text>
</comment>
<evidence type="ECO:0000313" key="1">
    <source>
        <dbReference type="EMBL" id="SDQ80163.1"/>
    </source>
</evidence>
<dbReference type="InterPro" id="IPR021388">
    <property type="entry name" value="DUF3024"/>
</dbReference>